<accession>D3T424</accession>
<evidence type="ECO:0000256" key="6">
    <source>
        <dbReference type="ARBA" id="ARBA00022449"/>
    </source>
</evidence>
<feature type="transmembrane region" description="Helical" evidence="13">
    <location>
        <begin position="7"/>
        <end position="32"/>
    </location>
</feature>
<evidence type="ECO:0000256" key="12">
    <source>
        <dbReference type="ARBA" id="ARBA00031636"/>
    </source>
</evidence>
<name>D3T424_THEIA</name>
<keyword evidence="10" id="KW-0406">Ion transport</keyword>
<dbReference type="PANTHER" id="PTHR43298:SF2">
    <property type="entry name" value="FMN_FAD EXPORTER YEEO-RELATED"/>
    <property type="match status" value="1"/>
</dbReference>
<dbReference type="OrthoDB" id="9776324at2"/>
<feature type="transmembrane region" description="Helical" evidence="13">
    <location>
        <begin position="395"/>
        <end position="418"/>
    </location>
</feature>
<dbReference type="PANTHER" id="PTHR43298">
    <property type="entry name" value="MULTIDRUG RESISTANCE PROTEIN NORM-RELATED"/>
    <property type="match status" value="1"/>
</dbReference>
<evidence type="ECO:0000256" key="8">
    <source>
        <dbReference type="ARBA" id="ARBA00022692"/>
    </source>
</evidence>
<evidence type="ECO:0000256" key="10">
    <source>
        <dbReference type="ARBA" id="ARBA00023065"/>
    </source>
</evidence>
<dbReference type="RefSeq" id="WP_012995696.1">
    <property type="nucleotide sequence ID" value="NC_013921.1"/>
</dbReference>
<dbReference type="Pfam" id="PF01554">
    <property type="entry name" value="MatE"/>
    <property type="match status" value="2"/>
</dbReference>
<evidence type="ECO:0000256" key="13">
    <source>
        <dbReference type="SAM" id="Phobius"/>
    </source>
</evidence>
<evidence type="ECO:0000313" key="14">
    <source>
        <dbReference type="EMBL" id="ADD02976.1"/>
    </source>
</evidence>
<dbReference type="KEGG" id="tit:Thit_1731"/>
<evidence type="ECO:0000256" key="11">
    <source>
        <dbReference type="ARBA" id="ARBA00023136"/>
    </source>
</evidence>
<sequence>MFIKRDILVLIMPVIVEQTFLILTGVINTIMASRLSKDVVSAIGMADSLNNMLINVFSGLAIGGTVVVAQYIGQGNKKNANKTLKQILYVGVGISFLITILVWIFRYEIVGLLFKSAEKTVIDNLMVYLQITVLNYPLIAIQLITLGALRGSGDTRTSMKINILVNILNIFLSYVFIYGIKWIGFKGMGIKGAAIGLTLARVIGAIVTLAEITSCKNYLYLDQLTKFKLNIHILNAVFTVGIPASIESLLFNSGKLLVQILVVELGTAAIAADSIFNSILSVFNIPGNAVRAVTTTLVGQHIGRKEINEAKEYIIYSAKATAIILGILGAISYPFAKSIASFYTSDETVIKMISDLIKLNSICILLWSPSFVIPEGLKGAGDSKYTMVISMISMWLFRIGVAYVFGILLNLGLIGIWAGRYVDWLARGVLYFLRLKGDKWNKILVKSEEV</sequence>
<dbReference type="Proteomes" id="UP000001552">
    <property type="component" value="Chromosome"/>
</dbReference>
<comment type="subcellular location">
    <subcellularLocation>
        <location evidence="2">Cell membrane</location>
        <topology evidence="2">Multi-pass membrane protein</topology>
    </subcellularLocation>
</comment>
<evidence type="ECO:0000256" key="9">
    <source>
        <dbReference type="ARBA" id="ARBA00022989"/>
    </source>
</evidence>
<dbReference type="GO" id="GO:0015297">
    <property type="term" value="F:antiporter activity"/>
    <property type="evidence" value="ECO:0007669"/>
    <property type="project" value="UniProtKB-KW"/>
</dbReference>
<feature type="transmembrane region" description="Helical" evidence="13">
    <location>
        <begin position="161"/>
        <end position="180"/>
    </location>
</feature>
<keyword evidence="11 13" id="KW-0472">Membrane</keyword>
<feature type="transmembrane region" description="Helical" evidence="13">
    <location>
        <begin position="52"/>
        <end position="72"/>
    </location>
</feature>
<keyword evidence="5" id="KW-0813">Transport</keyword>
<dbReference type="InterPro" id="IPR050222">
    <property type="entry name" value="MATE_MdtK"/>
</dbReference>
<keyword evidence="7" id="KW-1003">Cell membrane</keyword>
<comment type="similarity">
    <text evidence="3">Belongs to the multi antimicrobial extrusion (MATE) (TC 2.A.66.1) family.</text>
</comment>
<dbReference type="AlphaFoldDB" id="D3T424"/>
<evidence type="ECO:0000256" key="2">
    <source>
        <dbReference type="ARBA" id="ARBA00004651"/>
    </source>
</evidence>
<dbReference type="CDD" id="cd13137">
    <property type="entry name" value="MATE_NorM_like"/>
    <property type="match status" value="1"/>
</dbReference>
<feature type="transmembrane region" description="Helical" evidence="13">
    <location>
        <begin position="84"/>
        <end position="105"/>
    </location>
</feature>
<feature type="transmembrane region" description="Helical" evidence="13">
    <location>
        <begin position="233"/>
        <end position="251"/>
    </location>
</feature>
<dbReference type="GO" id="GO:0042910">
    <property type="term" value="F:xenobiotic transmembrane transporter activity"/>
    <property type="evidence" value="ECO:0007669"/>
    <property type="project" value="InterPro"/>
</dbReference>
<comment type="function">
    <text evidence="1">Multidrug efflux pump.</text>
</comment>
<dbReference type="EMBL" id="CP001936">
    <property type="protein sequence ID" value="ADD02976.1"/>
    <property type="molecule type" value="Genomic_DNA"/>
</dbReference>
<keyword evidence="8 13" id="KW-0812">Transmembrane</keyword>
<keyword evidence="6" id="KW-0050">Antiport</keyword>
<evidence type="ECO:0000256" key="3">
    <source>
        <dbReference type="ARBA" id="ARBA00010199"/>
    </source>
</evidence>
<dbReference type="InterPro" id="IPR048279">
    <property type="entry name" value="MdtK-like"/>
</dbReference>
<feature type="transmembrane region" description="Helical" evidence="13">
    <location>
        <begin position="192"/>
        <end position="212"/>
    </location>
</feature>
<evidence type="ECO:0000313" key="15">
    <source>
        <dbReference type="Proteomes" id="UP000001552"/>
    </source>
</evidence>
<feature type="transmembrane region" description="Helical" evidence="13">
    <location>
        <begin position="125"/>
        <end position="149"/>
    </location>
</feature>
<feature type="transmembrane region" description="Helical" evidence="13">
    <location>
        <begin position="313"/>
        <end position="336"/>
    </location>
</feature>
<reference evidence="14" key="1">
    <citation type="submission" date="2010-02" db="EMBL/GenBank/DDBJ databases">
        <title>Complete sequence of Thermoanaerobacter italicus Ab9.</title>
        <authorList>
            <consortium name="US DOE Joint Genome Institute"/>
            <person name="Lucas S."/>
            <person name="Copeland A."/>
            <person name="Lapidus A."/>
            <person name="Cheng J.-F."/>
            <person name="Bruce D."/>
            <person name="Goodwin L."/>
            <person name="Pitluck S."/>
            <person name="Chertkov O."/>
            <person name="Detter J.C."/>
            <person name="Han C."/>
            <person name="Tapia R."/>
            <person name="Land M."/>
            <person name="Hauser L."/>
            <person name="Kyrpides N."/>
            <person name="Mikhailova N."/>
            <person name="Hemme C.L."/>
            <person name="Woyke T."/>
        </authorList>
    </citation>
    <scope>NUCLEOTIDE SEQUENCE [LARGE SCALE GENOMIC DNA]</scope>
    <source>
        <strain evidence="14">Ab9</strain>
    </source>
</reference>
<dbReference type="eggNOG" id="COG0534">
    <property type="taxonomic scope" value="Bacteria"/>
</dbReference>
<gene>
    <name evidence="14" type="ordered locus">Thit_1731</name>
</gene>
<organism evidence="14 15">
    <name type="scientific">Thermoanaerobacter italicus (strain DSM 9252 / Ab9)</name>
    <dbReference type="NCBI Taxonomy" id="580331"/>
    <lineage>
        <taxon>Bacteria</taxon>
        <taxon>Bacillati</taxon>
        <taxon>Bacillota</taxon>
        <taxon>Clostridia</taxon>
        <taxon>Thermoanaerobacterales</taxon>
        <taxon>Thermoanaerobacteraceae</taxon>
        <taxon>Thermoanaerobacter</taxon>
    </lineage>
</organism>
<dbReference type="HOGENOM" id="CLU_012893_5_3_9"/>
<dbReference type="NCBIfam" id="TIGR00797">
    <property type="entry name" value="matE"/>
    <property type="match status" value="1"/>
</dbReference>
<proteinExistence type="inferred from homology"/>
<evidence type="ECO:0000256" key="5">
    <source>
        <dbReference type="ARBA" id="ARBA00022448"/>
    </source>
</evidence>
<evidence type="ECO:0000256" key="7">
    <source>
        <dbReference type="ARBA" id="ARBA00022475"/>
    </source>
</evidence>
<protein>
    <recommendedName>
        <fullName evidence="4">Probable multidrug resistance protein NorM</fullName>
    </recommendedName>
    <alternativeName>
        <fullName evidence="12">Multidrug-efflux transporter</fullName>
    </alternativeName>
</protein>
<dbReference type="GO" id="GO:0006811">
    <property type="term" value="P:monoatomic ion transport"/>
    <property type="evidence" value="ECO:0007669"/>
    <property type="project" value="UniProtKB-KW"/>
</dbReference>
<evidence type="ECO:0000256" key="1">
    <source>
        <dbReference type="ARBA" id="ARBA00003408"/>
    </source>
</evidence>
<dbReference type="GO" id="GO:0005886">
    <property type="term" value="C:plasma membrane"/>
    <property type="evidence" value="ECO:0007669"/>
    <property type="project" value="UniProtKB-SubCell"/>
</dbReference>
<dbReference type="InterPro" id="IPR002528">
    <property type="entry name" value="MATE_fam"/>
</dbReference>
<evidence type="ECO:0000256" key="4">
    <source>
        <dbReference type="ARBA" id="ARBA00020268"/>
    </source>
</evidence>
<dbReference type="PIRSF" id="PIRSF006603">
    <property type="entry name" value="DinF"/>
    <property type="match status" value="1"/>
</dbReference>
<keyword evidence="9 13" id="KW-1133">Transmembrane helix</keyword>
<keyword evidence="15" id="KW-1185">Reference proteome</keyword>